<reference evidence="12" key="1">
    <citation type="journal article" date="2014" name="Front. Microbiol.">
        <title>High frequency of phylogenetically diverse reductive dehalogenase-homologous genes in deep subseafloor sedimentary metagenomes.</title>
        <authorList>
            <person name="Kawai M."/>
            <person name="Futagami T."/>
            <person name="Toyoda A."/>
            <person name="Takaki Y."/>
            <person name="Nishi S."/>
            <person name="Hori S."/>
            <person name="Arai W."/>
            <person name="Tsubouchi T."/>
            <person name="Morono Y."/>
            <person name="Uchiyama I."/>
            <person name="Ito T."/>
            <person name="Fujiyama A."/>
            <person name="Inagaki F."/>
            <person name="Takami H."/>
        </authorList>
    </citation>
    <scope>NUCLEOTIDE SEQUENCE</scope>
    <source>
        <strain evidence="12">Expedition CK06-06</strain>
    </source>
</reference>
<evidence type="ECO:0000256" key="10">
    <source>
        <dbReference type="SAM" id="Phobius"/>
    </source>
</evidence>
<proteinExistence type="predicted"/>
<evidence type="ECO:0000256" key="4">
    <source>
        <dbReference type="ARBA" id="ARBA00022857"/>
    </source>
</evidence>
<dbReference type="InterPro" id="IPR029035">
    <property type="entry name" value="DHS-like_NAD/FAD-binding_dom"/>
</dbReference>
<feature type="transmembrane region" description="Helical" evidence="10">
    <location>
        <begin position="24"/>
        <end position="45"/>
    </location>
</feature>
<dbReference type="Gene3D" id="3.40.50.1220">
    <property type="entry name" value="TPP-binding domain"/>
    <property type="match status" value="1"/>
</dbReference>
<keyword evidence="5" id="KW-1278">Translocase</keyword>
<keyword evidence="4" id="KW-0521">NADP</keyword>
<feature type="transmembrane region" description="Helical" evidence="10">
    <location>
        <begin position="93"/>
        <end position="111"/>
    </location>
</feature>
<keyword evidence="3 10" id="KW-0812">Transmembrane</keyword>
<feature type="transmembrane region" description="Helical" evidence="10">
    <location>
        <begin position="170"/>
        <end position="186"/>
    </location>
</feature>
<dbReference type="PANTHER" id="PTHR44758:SF1">
    <property type="entry name" value="NAD(P) TRANSHYDROGENASE SUBUNIT BETA"/>
    <property type="match status" value="1"/>
</dbReference>
<dbReference type="EC" id="7.1.1.1" evidence="2"/>
<dbReference type="AlphaFoldDB" id="X1JT96"/>
<dbReference type="GO" id="GO:0008750">
    <property type="term" value="F:proton-translocating NAD(P)+ transhydrogenase activity"/>
    <property type="evidence" value="ECO:0007669"/>
    <property type="project" value="UniProtKB-EC"/>
</dbReference>
<evidence type="ECO:0000256" key="2">
    <source>
        <dbReference type="ARBA" id="ARBA00012943"/>
    </source>
</evidence>
<evidence type="ECO:0000256" key="7">
    <source>
        <dbReference type="ARBA" id="ARBA00023027"/>
    </source>
</evidence>
<feature type="transmembrane region" description="Helical" evidence="10">
    <location>
        <begin position="117"/>
        <end position="137"/>
    </location>
</feature>
<comment type="subcellular location">
    <subcellularLocation>
        <location evidence="1">Membrane</location>
        <topology evidence="1">Multi-pass membrane protein</topology>
    </subcellularLocation>
</comment>
<name>X1JT96_9ZZZZ</name>
<protein>
    <recommendedName>
        <fullName evidence="2">proton-translocating NAD(P)(+) transhydrogenase</fullName>
        <ecNumber evidence="2">7.1.1.1</ecNumber>
    </recommendedName>
</protein>
<feature type="transmembrane region" description="Helical" evidence="10">
    <location>
        <begin position="51"/>
        <end position="73"/>
    </location>
</feature>
<dbReference type="GO" id="GO:0016020">
    <property type="term" value="C:membrane"/>
    <property type="evidence" value="ECO:0007669"/>
    <property type="project" value="UniProtKB-SubCell"/>
</dbReference>
<evidence type="ECO:0000313" key="12">
    <source>
        <dbReference type="EMBL" id="GAH97951.1"/>
    </source>
</evidence>
<feature type="non-terminal residue" evidence="12">
    <location>
        <position position="1"/>
    </location>
</feature>
<organism evidence="12">
    <name type="scientific">marine sediment metagenome</name>
    <dbReference type="NCBI Taxonomy" id="412755"/>
    <lineage>
        <taxon>unclassified sequences</taxon>
        <taxon>metagenomes</taxon>
        <taxon>ecological metagenomes</taxon>
    </lineage>
</organism>
<evidence type="ECO:0000256" key="1">
    <source>
        <dbReference type="ARBA" id="ARBA00004141"/>
    </source>
</evidence>
<dbReference type="SUPFAM" id="SSF52467">
    <property type="entry name" value="DHS-like NAD/FAD-binding domain"/>
    <property type="match status" value="1"/>
</dbReference>
<dbReference type="Pfam" id="PF02233">
    <property type="entry name" value="PNTB"/>
    <property type="match status" value="1"/>
</dbReference>
<evidence type="ECO:0000259" key="11">
    <source>
        <dbReference type="Pfam" id="PF02233"/>
    </source>
</evidence>
<keyword evidence="8 10" id="KW-0472">Membrane</keyword>
<keyword evidence="7" id="KW-0520">NAD</keyword>
<keyword evidence="6 10" id="KW-1133">Transmembrane helix</keyword>
<dbReference type="EMBL" id="BARV01000404">
    <property type="protein sequence ID" value="GAH97951.1"/>
    <property type="molecule type" value="Genomic_DNA"/>
</dbReference>
<accession>X1JT96</accession>
<evidence type="ECO:0000256" key="5">
    <source>
        <dbReference type="ARBA" id="ARBA00022967"/>
    </source>
</evidence>
<sequence>ALLIGSIIGAALAIQVKMIQMPQLVAFLNGCGGAASCLVSLAEAANPATTANMYICGWAVIVGSFTFSGSLIAVGKLSGKVKQQPVILPHHSWLTSGIALLLILYWAFAVYLRFTSFLVYGVILLSFALALGVIFTIRIGGADMPVVICFLNALSGLAASLCGFVTQNPLLVACGAMVGASGILLSQKMCRAMNRNLANVFLGLGVTPVSGKRLEPDSLQLEKKAEMTEEDKFSLSLKILKEADEVIIAPGYGMALSQAQFKVWELAEILEARGARVRFAIHPVAGRMPGHMNVLLAEAGVPYDKLLEMDAINEDFKNTDVAVTVGACDVVNPSAIRVAGTPISGMPILKVFEAENILVCNLDERPGYSGVENPLYKEKQAILLWGDAKETLDRLIKGLSDRG</sequence>
<evidence type="ECO:0000256" key="6">
    <source>
        <dbReference type="ARBA" id="ARBA00022989"/>
    </source>
</evidence>
<feature type="domain" description="NADP transhydrogenase beta-like" evidence="11">
    <location>
        <begin position="2"/>
        <end position="397"/>
    </location>
</feature>
<dbReference type="InterPro" id="IPR034300">
    <property type="entry name" value="PNTB-like"/>
</dbReference>
<gene>
    <name evidence="12" type="ORF">S06H3_01577</name>
</gene>
<evidence type="ECO:0000256" key="3">
    <source>
        <dbReference type="ARBA" id="ARBA00022692"/>
    </source>
</evidence>
<comment type="catalytic activity">
    <reaction evidence="9">
        <text>NAD(+) + NADPH + H(+)(in) = NADH + NADP(+) + H(+)(out)</text>
        <dbReference type="Rhea" id="RHEA:47992"/>
        <dbReference type="ChEBI" id="CHEBI:15378"/>
        <dbReference type="ChEBI" id="CHEBI:57540"/>
        <dbReference type="ChEBI" id="CHEBI:57783"/>
        <dbReference type="ChEBI" id="CHEBI:57945"/>
        <dbReference type="ChEBI" id="CHEBI:58349"/>
        <dbReference type="EC" id="7.1.1.1"/>
    </reaction>
</comment>
<evidence type="ECO:0000256" key="9">
    <source>
        <dbReference type="ARBA" id="ARBA00048202"/>
    </source>
</evidence>
<comment type="caution">
    <text evidence="12">The sequence shown here is derived from an EMBL/GenBank/DDBJ whole genome shotgun (WGS) entry which is preliminary data.</text>
</comment>
<dbReference type="PANTHER" id="PTHR44758">
    <property type="entry name" value="NAD(P) TRANSHYDROGENASE SUBUNIT BETA"/>
    <property type="match status" value="1"/>
</dbReference>
<evidence type="ECO:0000256" key="8">
    <source>
        <dbReference type="ARBA" id="ARBA00023136"/>
    </source>
</evidence>